<dbReference type="SUPFAM" id="SSF53597">
    <property type="entry name" value="Dihydrofolate reductase-like"/>
    <property type="match status" value="1"/>
</dbReference>
<dbReference type="InterPro" id="IPR024072">
    <property type="entry name" value="DHFR-like_dom_sf"/>
</dbReference>
<evidence type="ECO:0000313" key="3">
    <source>
        <dbReference type="Proteomes" id="UP000279089"/>
    </source>
</evidence>
<dbReference type="OrthoDB" id="195113at2"/>
<dbReference type="InterPro" id="IPR002734">
    <property type="entry name" value="RibDG_C"/>
</dbReference>
<evidence type="ECO:0000313" key="2">
    <source>
        <dbReference type="EMBL" id="RPD42888.1"/>
    </source>
</evidence>
<reference evidence="3" key="1">
    <citation type="submission" date="2018-11" db="EMBL/GenBank/DDBJ databases">
        <title>Chitinophaga lutea sp.nov., isolate from arsenic contaminated soil.</title>
        <authorList>
            <person name="Zong Y."/>
        </authorList>
    </citation>
    <scope>NUCLEOTIDE SEQUENCE [LARGE SCALE GENOMIC DNA]</scope>
    <source>
        <strain evidence="3">YLT18</strain>
    </source>
</reference>
<proteinExistence type="predicted"/>
<evidence type="ECO:0000259" key="1">
    <source>
        <dbReference type="Pfam" id="PF01872"/>
    </source>
</evidence>
<sequence length="185" mass="20472">MGKLSVFNFLTLNGFYEGKEKGDVSWHTHQPGGEEGEYAAEGAGSGSVLVFGRVTYEMMAGWWPTPMAMETMPDIAKGMNRSEKIVISHSLTRADWENTRIIKDNIGEEIKKLKKDKSLTILGSGSIVTQLSDLGLIDQYQLMIDPVALGEGRSIFTGMQKKLDLKLVDHRVFKSGTVLLTYEPA</sequence>
<dbReference type="GO" id="GO:0008703">
    <property type="term" value="F:5-amino-6-(5-phosphoribosylamino)uracil reductase activity"/>
    <property type="evidence" value="ECO:0007669"/>
    <property type="project" value="InterPro"/>
</dbReference>
<organism evidence="2 3">
    <name type="scientific">Chitinophaga barathri</name>
    <dbReference type="NCBI Taxonomy" id="1647451"/>
    <lineage>
        <taxon>Bacteria</taxon>
        <taxon>Pseudomonadati</taxon>
        <taxon>Bacteroidota</taxon>
        <taxon>Chitinophagia</taxon>
        <taxon>Chitinophagales</taxon>
        <taxon>Chitinophagaceae</taxon>
        <taxon>Chitinophaga</taxon>
    </lineage>
</organism>
<dbReference type="GO" id="GO:0009231">
    <property type="term" value="P:riboflavin biosynthetic process"/>
    <property type="evidence" value="ECO:0007669"/>
    <property type="project" value="InterPro"/>
</dbReference>
<comment type="caution">
    <text evidence="2">The sequence shown here is derived from an EMBL/GenBank/DDBJ whole genome shotgun (WGS) entry which is preliminary data.</text>
</comment>
<dbReference type="Proteomes" id="UP000279089">
    <property type="component" value="Unassembled WGS sequence"/>
</dbReference>
<feature type="domain" description="Bacterial bifunctional deaminase-reductase C-terminal" evidence="1">
    <location>
        <begin position="10"/>
        <end position="179"/>
    </location>
</feature>
<name>A0A3N4MH23_9BACT</name>
<dbReference type="AlphaFoldDB" id="A0A3N4MH23"/>
<dbReference type="EMBL" id="RMBX01000001">
    <property type="protein sequence ID" value="RPD42888.1"/>
    <property type="molecule type" value="Genomic_DNA"/>
</dbReference>
<dbReference type="Pfam" id="PF01872">
    <property type="entry name" value="RibD_C"/>
    <property type="match status" value="1"/>
</dbReference>
<dbReference type="Gene3D" id="3.40.430.10">
    <property type="entry name" value="Dihydrofolate Reductase, subunit A"/>
    <property type="match status" value="1"/>
</dbReference>
<keyword evidence="3" id="KW-1185">Reference proteome</keyword>
<gene>
    <name evidence="2" type="ORF">EG028_00895</name>
</gene>
<dbReference type="RefSeq" id="WP_120514161.1">
    <property type="nucleotide sequence ID" value="NZ_QXZY01000001.1"/>
</dbReference>
<accession>A0A3N4MH23</accession>
<protein>
    <submittedName>
        <fullName evidence="2">Dihydrofolate reductase</fullName>
    </submittedName>
</protein>